<reference evidence="2 3" key="1">
    <citation type="submission" date="2013-03" db="EMBL/GenBank/DDBJ databases">
        <title>The Genome Sequence of Cladophialophora yegresii CBS 114405.</title>
        <authorList>
            <consortium name="The Broad Institute Genomics Platform"/>
            <person name="Cuomo C."/>
            <person name="de Hoog S."/>
            <person name="Gorbushina A."/>
            <person name="Walker B."/>
            <person name="Young S.K."/>
            <person name="Zeng Q."/>
            <person name="Gargeya S."/>
            <person name="Fitzgerald M."/>
            <person name="Haas B."/>
            <person name="Abouelleil A."/>
            <person name="Allen A.W."/>
            <person name="Alvarado L."/>
            <person name="Arachchi H.M."/>
            <person name="Berlin A.M."/>
            <person name="Chapman S.B."/>
            <person name="Gainer-Dewar J."/>
            <person name="Goldberg J."/>
            <person name="Griggs A."/>
            <person name="Gujja S."/>
            <person name="Hansen M."/>
            <person name="Howarth C."/>
            <person name="Imamovic A."/>
            <person name="Ireland A."/>
            <person name="Larimer J."/>
            <person name="McCowan C."/>
            <person name="Murphy C."/>
            <person name="Pearson M."/>
            <person name="Poon T.W."/>
            <person name="Priest M."/>
            <person name="Roberts A."/>
            <person name="Saif S."/>
            <person name="Shea T."/>
            <person name="Sisk P."/>
            <person name="Sykes S."/>
            <person name="Wortman J."/>
            <person name="Nusbaum C."/>
            <person name="Birren B."/>
        </authorList>
    </citation>
    <scope>NUCLEOTIDE SEQUENCE [LARGE SCALE GENOMIC DNA]</scope>
    <source>
        <strain evidence="2 3">CBS 114405</strain>
    </source>
</reference>
<dbReference type="EMBL" id="AMGW01000004">
    <property type="protein sequence ID" value="EXJ59229.1"/>
    <property type="molecule type" value="Genomic_DNA"/>
</dbReference>
<dbReference type="VEuPathDB" id="FungiDB:A1O7_06661"/>
<accession>W9WL76</accession>
<feature type="compositionally biased region" description="Polar residues" evidence="1">
    <location>
        <begin position="1"/>
        <end position="16"/>
    </location>
</feature>
<organism evidence="2 3">
    <name type="scientific">Cladophialophora yegresii CBS 114405</name>
    <dbReference type="NCBI Taxonomy" id="1182544"/>
    <lineage>
        <taxon>Eukaryota</taxon>
        <taxon>Fungi</taxon>
        <taxon>Dikarya</taxon>
        <taxon>Ascomycota</taxon>
        <taxon>Pezizomycotina</taxon>
        <taxon>Eurotiomycetes</taxon>
        <taxon>Chaetothyriomycetidae</taxon>
        <taxon>Chaetothyriales</taxon>
        <taxon>Herpotrichiellaceae</taxon>
        <taxon>Cladophialophora</taxon>
    </lineage>
</organism>
<dbReference type="RefSeq" id="XP_007758852.1">
    <property type="nucleotide sequence ID" value="XM_007760662.1"/>
</dbReference>
<evidence type="ECO:0000256" key="1">
    <source>
        <dbReference type="SAM" id="MobiDB-lite"/>
    </source>
</evidence>
<protein>
    <submittedName>
        <fullName evidence="2">Uncharacterized protein</fullName>
    </submittedName>
</protein>
<dbReference type="HOGENOM" id="CLU_115531_0_0_1"/>
<comment type="caution">
    <text evidence="2">The sequence shown here is derived from an EMBL/GenBank/DDBJ whole genome shotgun (WGS) entry which is preliminary data.</text>
</comment>
<dbReference type="AlphaFoldDB" id="W9WL76"/>
<evidence type="ECO:0000313" key="2">
    <source>
        <dbReference type="EMBL" id="EXJ59229.1"/>
    </source>
</evidence>
<evidence type="ECO:0000313" key="3">
    <source>
        <dbReference type="Proteomes" id="UP000019473"/>
    </source>
</evidence>
<dbReference type="Proteomes" id="UP000019473">
    <property type="component" value="Unassembled WGS sequence"/>
</dbReference>
<sequence length="173" mass="18831">MTRFNWTTLSGQSEAPASSEPTEHIHHHHESKLSHVMDSIRHALAHEHEKLPSDSAARQQPSQRQDAAGSTNGSMSPALQAVASSKLNENNMGEDSHQSDKTWGWPGLGTFKTHDSTTPQRSKSRTALAGSEGSEAQIEEKVEAATFEAIDNAAESETYGWPGLGTWTTSQRK</sequence>
<dbReference type="GeneID" id="19181237"/>
<proteinExistence type="predicted"/>
<dbReference type="OrthoDB" id="4156372at2759"/>
<keyword evidence="3" id="KW-1185">Reference proteome</keyword>
<feature type="region of interest" description="Disordered" evidence="1">
    <location>
        <begin position="1"/>
        <end position="137"/>
    </location>
</feature>
<name>W9WL76_9EURO</name>
<feature type="compositionally biased region" description="Basic and acidic residues" evidence="1">
    <location>
        <begin position="31"/>
        <end position="52"/>
    </location>
</feature>
<feature type="compositionally biased region" description="Polar residues" evidence="1">
    <location>
        <begin position="56"/>
        <end position="93"/>
    </location>
</feature>
<gene>
    <name evidence="2" type="ORF">A1O7_06661</name>
</gene>